<dbReference type="SUPFAM" id="SSF52540">
    <property type="entry name" value="P-loop containing nucleoside triphosphate hydrolases"/>
    <property type="match status" value="1"/>
</dbReference>
<evidence type="ECO:0000313" key="5">
    <source>
        <dbReference type="EMBL" id="PVH91016.1"/>
    </source>
</evidence>
<feature type="non-terminal residue" evidence="5">
    <location>
        <position position="1"/>
    </location>
</feature>
<dbReference type="PROSITE" id="PS00113">
    <property type="entry name" value="ADENYLATE_KINASE"/>
    <property type="match status" value="1"/>
</dbReference>
<dbReference type="InterPro" id="IPR000850">
    <property type="entry name" value="Adenylat/UMP-CMP_kin"/>
</dbReference>
<keyword evidence="6" id="KW-1185">Reference proteome</keyword>
<sequence>GSGKGTLCKRLSEEYGLKHLSVGDLLRGIMSSPNTDMSIINKVQNGELVPVEVLAPILKTQIDKEKQNKWRKILVDGFPRLLDQVAPVEAMVSPIIGSPVLVLFFDCPEEVAKKRFLTRKLVGREADDDWTFRKRYQEFTKLNPSIVEYYRTRGVLLAVGRTNYTVNLYSDAGTD</sequence>
<dbReference type="InterPro" id="IPR027417">
    <property type="entry name" value="P-loop_NTPase"/>
</dbReference>
<dbReference type="PANTHER" id="PTHR23359">
    <property type="entry name" value="NUCLEOTIDE KINASE"/>
    <property type="match status" value="1"/>
</dbReference>
<evidence type="ECO:0000256" key="4">
    <source>
        <dbReference type="RuleBase" id="RU003330"/>
    </source>
</evidence>
<keyword evidence="2" id="KW-0547">Nucleotide-binding</keyword>
<dbReference type="InterPro" id="IPR033690">
    <property type="entry name" value="Adenylat_kinase_CS"/>
</dbReference>
<keyword evidence="1 4" id="KW-0808">Transferase</keyword>
<evidence type="ECO:0000256" key="2">
    <source>
        <dbReference type="ARBA" id="ARBA00022741"/>
    </source>
</evidence>
<dbReference type="GO" id="GO:0005524">
    <property type="term" value="F:ATP binding"/>
    <property type="evidence" value="ECO:0007669"/>
    <property type="project" value="InterPro"/>
</dbReference>
<comment type="similarity">
    <text evidence="4">Belongs to the adenylate kinase family.</text>
</comment>
<dbReference type="STRING" id="97972.A0A2V1CZ43"/>
<dbReference type="PRINTS" id="PR00094">
    <property type="entry name" value="ADENYLTKNASE"/>
</dbReference>
<dbReference type="CDD" id="cd01428">
    <property type="entry name" value="ADK"/>
    <property type="match status" value="1"/>
</dbReference>
<evidence type="ECO:0000313" key="6">
    <source>
        <dbReference type="Proteomes" id="UP000244855"/>
    </source>
</evidence>
<gene>
    <name evidence="5" type="ORF">DM02DRAFT_546644</name>
</gene>
<accession>A0A2V1CZ43</accession>
<keyword evidence="5" id="KW-0378">Hydrolase</keyword>
<name>A0A2V1CZ43_9PLEO</name>
<dbReference type="Pfam" id="PF00406">
    <property type="entry name" value="ADK"/>
    <property type="match status" value="1"/>
</dbReference>
<dbReference type="GO" id="GO:0019205">
    <property type="term" value="F:nucleobase-containing compound kinase activity"/>
    <property type="evidence" value="ECO:0007669"/>
    <property type="project" value="InterPro"/>
</dbReference>
<organism evidence="5 6">
    <name type="scientific">Periconia macrospinosa</name>
    <dbReference type="NCBI Taxonomy" id="97972"/>
    <lineage>
        <taxon>Eukaryota</taxon>
        <taxon>Fungi</taxon>
        <taxon>Dikarya</taxon>
        <taxon>Ascomycota</taxon>
        <taxon>Pezizomycotina</taxon>
        <taxon>Dothideomycetes</taxon>
        <taxon>Pleosporomycetidae</taxon>
        <taxon>Pleosporales</taxon>
        <taxon>Massarineae</taxon>
        <taxon>Periconiaceae</taxon>
        <taxon>Periconia</taxon>
    </lineage>
</organism>
<dbReference type="EMBL" id="KZ805991">
    <property type="protein sequence ID" value="PVH91016.1"/>
    <property type="molecule type" value="Genomic_DNA"/>
</dbReference>
<protein>
    <submittedName>
        <fullName evidence="5">P-loop containing nucleoside triphosphate hydrolase protein</fullName>
    </submittedName>
</protein>
<evidence type="ECO:0000256" key="1">
    <source>
        <dbReference type="ARBA" id="ARBA00022679"/>
    </source>
</evidence>
<dbReference type="GO" id="GO:0016787">
    <property type="term" value="F:hydrolase activity"/>
    <property type="evidence" value="ECO:0007669"/>
    <property type="project" value="UniProtKB-KW"/>
</dbReference>
<evidence type="ECO:0000256" key="3">
    <source>
        <dbReference type="ARBA" id="ARBA00022777"/>
    </source>
</evidence>
<dbReference type="HAMAP" id="MF_00235">
    <property type="entry name" value="Adenylate_kinase_Adk"/>
    <property type="match status" value="1"/>
</dbReference>
<dbReference type="GO" id="GO:0006139">
    <property type="term" value="P:nucleobase-containing compound metabolic process"/>
    <property type="evidence" value="ECO:0007669"/>
    <property type="project" value="InterPro"/>
</dbReference>
<reference evidence="5 6" key="1">
    <citation type="journal article" date="2018" name="Sci. Rep.">
        <title>Comparative genomics provides insights into the lifestyle and reveals functional heterogeneity of dark septate endophytic fungi.</title>
        <authorList>
            <person name="Knapp D.G."/>
            <person name="Nemeth J.B."/>
            <person name="Barry K."/>
            <person name="Hainaut M."/>
            <person name="Henrissat B."/>
            <person name="Johnson J."/>
            <person name="Kuo A."/>
            <person name="Lim J.H.P."/>
            <person name="Lipzen A."/>
            <person name="Nolan M."/>
            <person name="Ohm R.A."/>
            <person name="Tamas L."/>
            <person name="Grigoriev I.V."/>
            <person name="Spatafora J.W."/>
            <person name="Nagy L.G."/>
            <person name="Kovacs G.M."/>
        </authorList>
    </citation>
    <scope>NUCLEOTIDE SEQUENCE [LARGE SCALE GENOMIC DNA]</scope>
    <source>
        <strain evidence="5 6">DSE2036</strain>
    </source>
</reference>
<keyword evidence="3 4" id="KW-0418">Kinase</keyword>
<dbReference type="OrthoDB" id="442176at2759"/>
<dbReference type="Proteomes" id="UP000244855">
    <property type="component" value="Unassembled WGS sequence"/>
</dbReference>
<dbReference type="Gene3D" id="3.40.50.300">
    <property type="entry name" value="P-loop containing nucleotide triphosphate hydrolases"/>
    <property type="match status" value="1"/>
</dbReference>
<dbReference type="AlphaFoldDB" id="A0A2V1CZ43"/>
<proteinExistence type="inferred from homology"/>